<dbReference type="Proteomes" id="UP000218335">
    <property type="component" value="Unassembled WGS sequence"/>
</dbReference>
<evidence type="ECO:0000313" key="6">
    <source>
        <dbReference type="Proteomes" id="UP000218335"/>
    </source>
</evidence>
<comment type="function">
    <text evidence="4">Required for polymorphic O-glycosylation of the serine-rich repeat protein in this bacteria. A stabilizing protein that is part of the accessory SecA2/SecY2 system specifically required to export serine-rich repeat cell wall proteins usually encoded upstream in the same operon. The GtfA-GtfB complex adds GlcNAc from UDP-GlcNAc to the substrate protein, attaching the first sugar residue. Stabilizes the glycosylation activity of GtfA. Has no N-acetylglucosaminyl transferase activity on its own.</text>
</comment>
<dbReference type="UniPathway" id="UPA00378"/>
<comment type="pathway">
    <text evidence="1 4">Protein modification; protein glycosylation.</text>
</comment>
<dbReference type="GO" id="GO:0017122">
    <property type="term" value="C:protein N-acetylglucosaminyltransferase complex"/>
    <property type="evidence" value="ECO:0007669"/>
    <property type="project" value="UniProtKB-UniRule"/>
</dbReference>
<organism evidence="5 6">
    <name type="scientific">Staphylococcus delphini</name>
    <dbReference type="NCBI Taxonomy" id="53344"/>
    <lineage>
        <taxon>Bacteria</taxon>
        <taxon>Bacillati</taxon>
        <taxon>Bacillota</taxon>
        <taxon>Bacilli</taxon>
        <taxon>Bacillales</taxon>
        <taxon>Staphylococcaceae</taxon>
        <taxon>Staphylococcus</taxon>
        <taxon>Staphylococcus intermedius group</taxon>
    </lineage>
</organism>
<comment type="similarity">
    <text evidence="4">Belongs to the GtfB family.</text>
</comment>
<comment type="subcellular location">
    <subcellularLocation>
        <location evidence="4">Cell membrane</location>
        <topology evidence="4">Peripheral membrane protein</topology>
    </subcellularLocation>
</comment>
<dbReference type="GO" id="GO:0031647">
    <property type="term" value="P:regulation of protein stability"/>
    <property type="evidence" value="ECO:0007669"/>
    <property type="project" value="UniProtKB-UniRule"/>
</dbReference>
<reference evidence="5 6" key="1">
    <citation type="journal article" date="2017" name="PLoS ONE">
        <title>Development of a real-time PCR for detection of Staphylococcus pseudintermedius using a novel automated comparison of whole-genome sequences.</title>
        <authorList>
            <person name="Verstappen K.M."/>
            <person name="Huijbregts L."/>
            <person name="Spaninks M."/>
            <person name="Wagenaar J.A."/>
            <person name="Fluit A.C."/>
            <person name="Duim B."/>
        </authorList>
    </citation>
    <scope>NUCLEOTIDE SEQUENCE [LARGE SCALE GENOMIC DNA]</scope>
    <source>
        <strain evidence="5 6">215070706401-1</strain>
    </source>
</reference>
<protein>
    <recommendedName>
        <fullName evidence="4">UDP-N-acetylglucosamine--peptide N-acetylglucosaminyltransferase stabilizing protein GtfB</fullName>
    </recommendedName>
    <alternativeName>
        <fullName evidence="4">Glycosyltransferase stabilizing protein GtfB</fullName>
    </alternativeName>
</protein>
<sequence length="446" mass="52118">MINLFEHYHQQTQLLHQSLIQAGFQNFTICIEDDGFLPQNVTSPYQFFAANSFYDNDQPLFFNEVDIPPYWEIVGDHHGAKINDMGQTRGEIVYQPHDKTRIVRHVRWLDRQGRLRSIDHYTQQGFKFAETIYDLGGTAIFKKYITRDKKEVIYENHVTGDYVLNWQGQTYFFDSKVAFITFYLQQMQVDLSDIVINSLSTPFLVLYQMNWTGCGVLFWQEESQGHVPGNMLALLNREQSRRCSVMIPDKQEYEQIVAQLPPEQAVNVHGAGYLYHFNKTNQQSKHILTLTNSDELPHLEELVTTNPTWHFHIAARTEMSSKLMAVDQYPNVNLYPTATKDTFAELYQLCDIYLDINRGNELENAISRAFYHQQLILAYDETVHYRPLIAPNHIFSVDAYAKLNQLLDDIAIAPHAFEQRIDQQLQHAHHIERDHFVHLVTKAFQK</sequence>
<name>A0A2A4H0C9_9STAP</name>
<dbReference type="InterPro" id="IPR014268">
    <property type="entry name" value="GtfB"/>
</dbReference>
<evidence type="ECO:0000256" key="2">
    <source>
        <dbReference type="ARBA" id="ARBA00022475"/>
    </source>
</evidence>
<dbReference type="RefSeq" id="WP_096591367.1">
    <property type="nucleotide sequence ID" value="NZ_MWRM01000006.1"/>
</dbReference>
<comment type="subunit">
    <text evidence="4">Forms a heterotetramer with 2 subunits each of GtfA and GtfB. Part of the accessory SecA2/SecY2 protein translocation apparatus.</text>
</comment>
<dbReference type="GO" id="GO:0005886">
    <property type="term" value="C:plasma membrane"/>
    <property type="evidence" value="ECO:0007669"/>
    <property type="project" value="UniProtKB-SubCell"/>
</dbReference>
<proteinExistence type="inferred from homology"/>
<accession>A0A2A4H0C9</accession>
<evidence type="ECO:0000256" key="1">
    <source>
        <dbReference type="ARBA" id="ARBA00004922"/>
    </source>
</evidence>
<evidence type="ECO:0000313" key="5">
    <source>
        <dbReference type="EMBL" id="PCF56779.1"/>
    </source>
</evidence>
<evidence type="ECO:0000256" key="4">
    <source>
        <dbReference type="HAMAP-Rule" id="MF_01473"/>
    </source>
</evidence>
<comment type="caution">
    <text evidence="5">The sequence shown here is derived from an EMBL/GenBank/DDBJ whole genome shotgun (WGS) entry which is preliminary data.</text>
</comment>
<dbReference type="EMBL" id="MWUU01000002">
    <property type="protein sequence ID" value="PCF56779.1"/>
    <property type="molecule type" value="Genomic_DNA"/>
</dbReference>
<keyword evidence="3 4" id="KW-0472">Membrane</keyword>
<dbReference type="NCBIfam" id="TIGR02919">
    <property type="entry name" value="accessory Sec system glycosylation chaperone GtfB"/>
    <property type="match status" value="1"/>
</dbReference>
<keyword evidence="2 4" id="KW-1003">Cell membrane</keyword>
<evidence type="ECO:0000256" key="3">
    <source>
        <dbReference type="ARBA" id="ARBA00023136"/>
    </source>
</evidence>
<gene>
    <name evidence="4" type="primary">gtfB</name>
    <name evidence="5" type="ORF">B5C08_01725</name>
</gene>
<dbReference type="AlphaFoldDB" id="A0A2A4H0C9"/>
<dbReference type="HAMAP" id="MF_01473">
    <property type="entry name" value="GtfB"/>
    <property type="match status" value="1"/>
</dbReference>